<gene>
    <name evidence="1" type="ORF">LCGC14_1900550</name>
</gene>
<reference evidence="1" key="1">
    <citation type="journal article" date="2015" name="Nature">
        <title>Complex archaea that bridge the gap between prokaryotes and eukaryotes.</title>
        <authorList>
            <person name="Spang A."/>
            <person name="Saw J.H."/>
            <person name="Jorgensen S.L."/>
            <person name="Zaremba-Niedzwiedzka K."/>
            <person name="Martijn J."/>
            <person name="Lind A.E."/>
            <person name="van Eijk R."/>
            <person name="Schleper C."/>
            <person name="Guy L."/>
            <person name="Ettema T.J."/>
        </authorList>
    </citation>
    <scope>NUCLEOTIDE SEQUENCE</scope>
</reference>
<dbReference type="AlphaFoldDB" id="A0A0F9FWS4"/>
<dbReference type="EMBL" id="LAZR01019897">
    <property type="protein sequence ID" value="KKL90854.1"/>
    <property type="molecule type" value="Genomic_DNA"/>
</dbReference>
<proteinExistence type="predicted"/>
<evidence type="ECO:0000313" key="1">
    <source>
        <dbReference type="EMBL" id="KKL90854.1"/>
    </source>
</evidence>
<comment type="caution">
    <text evidence="1">The sequence shown here is derived from an EMBL/GenBank/DDBJ whole genome shotgun (WGS) entry which is preliminary data.</text>
</comment>
<name>A0A0F9FWS4_9ZZZZ</name>
<sequence>MGVLIHAGGELGPLGSGIASNRVAWVRQSGDLGDVIAPIGGGFFGWQVDNDASWQGNLVTLNGSTVKVYFGGRFGIKSFAGGGAWSLFVTALSSSGSPTTYAVGIADIGAGDLRWRLWKISGGWGSPSYSLIATGGTSVTIDGAFPVNHRFDIELNIKVGDANYKRIELWHDGVSQFSATTAAVNTVNQGFSLWQHEITAGKGGIDLTMRYDHWIVSEDAGPSPTGRLDNTYEVFGHQPYADSTPNGKTATESETKKYKAIDDMNEIGADTSTTSKLESSGEQNIDFANMNTSGSPTFISGGVTLVKTNTGGTIKWCATDGTPRSLTQSIAFGRYLSLCLSEIGGGGDAWTQTLFDSVQIAFSDGVEVLRAVLEVVIKDGTNPDPNDTDAADHSDVASICPVSVSAIRNQAIMV</sequence>
<organism evidence="1">
    <name type="scientific">marine sediment metagenome</name>
    <dbReference type="NCBI Taxonomy" id="412755"/>
    <lineage>
        <taxon>unclassified sequences</taxon>
        <taxon>metagenomes</taxon>
        <taxon>ecological metagenomes</taxon>
    </lineage>
</organism>
<accession>A0A0F9FWS4</accession>
<protein>
    <submittedName>
        <fullName evidence="1">Uncharacterized protein</fullName>
    </submittedName>
</protein>